<dbReference type="RefSeq" id="WP_285524368.1">
    <property type="nucleotide sequence ID" value="NZ_JASNGB010000139.1"/>
</dbReference>
<accession>A0ABT7JKN6</accession>
<organism evidence="3 4">
    <name type="scientific">Deinococcus rhizophilus</name>
    <dbReference type="NCBI Taxonomy" id="3049544"/>
    <lineage>
        <taxon>Bacteria</taxon>
        <taxon>Thermotogati</taxon>
        <taxon>Deinococcota</taxon>
        <taxon>Deinococci</taxon>
        <taxon>Deinococcales</taxon>
        <taxon>Deinococcaceae</taxon>
        <taxon>Deinococcus</taxon>
    </lineage>
</organism>
<sequence>MTLPDSLPPSPGRPLRVLHLTGTLDRGGVESWLVNLLGQVRPTEARMDLLVVSPDPRPGDLDRLVWGLGGRVFQAPSTRRPLAFVAALRRHLREYGPYDVIHSHIHHFGGLALLVARLAGVPVRVATSHLDSRREDAAAGRGRRLYLRAMEAALGAGVTHRLAVSAEAAAALFGPRWREWGTRLVTLGVNLDAVRAARGEADTTRRELGLPSGEPVIGHVGQFRPQKNHSFLLDVFAAYLERHGPAQLLLVGDGAERSGIEARVRELGLKGCVHLVGSRPDVPRLLWAMDVFVFPSTHEGLSLALLEAQAAGLPAVVSDGVPLDRRMRLEAVEVLGLAQKPAVWADAVARALARGRAVPETLDFDIARTSRELLTFYAQAAWQTERRSP</sequence>
<dbReference type="InterPro" id="IPR001296">
    <property type="entry name" value="Glyco_trans_1"/>
</dbReference>
<evidence type="ECO:0000259" key="1">
    <source>
        <dbReference type="Pfam" id="PF00534"/>
    </source>
</evidence>
<dbReference type="EMBL" id="JASNGB010000139">
    <property type="protein sequence ID" value="MDL2345033.1"/>
    <property type="molecule type" value="Genomic_DNA"/>
</dbReference>
<evidence type="ECO:0000313" key="4">
    <source>
        <dbReference type="Proteomes" id="UP001302059"/>
    </source>
</evidence>
<gene>
    <name evidence="3" type="ORF">QOL99_12850</name>
</gene>
<dbReference type="InterPro" id="IPR050194">
    <property type="entry name" value="Glycosyltransferase_grp1"/>
</dbReference>
<dbReference type="PANTHER" id="PTHR45947">
    <property type="entry name" value="SULFOQUINOVOSYL TRANSFERASE SQD2"/>
    <property type="match status" value="1"/>
</dbReference>
<dbReference type="Pfam" id="PF00534">
    <property type="entry name" value="Glycos_transf_1"/>
    <property type="match status" value="1"/>
</dbReference>
<name>A0ABT7JKN6_9DEIO</name>
<reference evidence="3 4" key="1">
    <citation type="submission" date="2023-05" db="EMBL/GenBank/DDBJ databases">
        <authorList>
            <person name="Gao F."/>
        </authorList>
    </citation>
    <scope>NUCLEOTIDE SEQUENCE [LARGE SCALE GENOMIC DNA]</scope>
    <source>
        <strain evidence="3 4">MIMF12</strain>
    </source>
</reference>
<proteinExistence type="predicted"/>
<keyword evidence="3" id="KW-0328">Glycosyltransferase</keyword>
<keyword evidence="3" id="KW-0808">Transferase</keyword>
<protein>
    <submittedName>
        <fullName evidence="3">Glycosyltransferase</fullName>
        <ecNumber evidence="3">2.4.-.-</ecNumber>
    </submittedName>
</protein>
<dbReference type="Pfam" id="PF13439">
    <property type="entry name" value="Glyco_transf_4"/>
    <property type="match status" value="1"/>
</dbReference>
<dbReference type="EC" id="2.4.-.-" evidence="3"/>
<dbReference type="SUPFAM" id="SSF53756">
    <property type="entry name" value="UDP-Glycosyltransferase/glycogen phosphorylase"/>
    <property type="match status" value="1"/>
</dbReference>
<dbReference type="GO" id="GO:0016757">
    <property type="term" value="F:glycosyltransferase activity"/>
    <property type="evidence" value="ECO:0007669"/>
    <property type="project" value="UniProtKB-KW"/>
</dbReference>
<feature type="domain" description="Glycosyl transferase family 1" evidence="1">
    <location>
        <begin position="202"/>
        <end position="323"/>
    </location>
</feature>
<comment type="caution">
    <text evidence="3">The sequence shown here is derived from an EMBL/GenBank/DDBJ whole genome shotgun (WGS) entry which is preliminary data.</text>
</comment>
<dbReference type="Gene3D" id="3.40.50.2000">
    <property type="entry name" value="Glycogen Phosphorylase B"/>
    <property type="match status" value="2"/>
</dbReference>
<evidence type="ECO:0000313" key="3">
    <source>
        <dbReference type="EMBL" id="MDL2345033.1"/>
    </source>
</evidence>
<dbReference type="PANTHER" id="PTHR45947:SF3">
    <property type="entry name" value="SULFOQUINOVOSYL TRANSFERASE SQD2"/>
    <property type="match status" value="1"/>
</dbReference>
<dbReference type="InterPro" id="IPR028098">
    <property type="entry name" value="Glyco_trans_4-like_N"/>
</dbReference>
<dbReference type="Proteomes" id="UP001302059">
    <property type="component" value="Unassembled WGS sequence"/>
</dbReference>
<evidence type="ECO:0000259" key="2">
    <source>
        <dbReference type="Pfam" id="PF13439"/>
    </source>
</evidence>
<feature type="domain" description="Glycosyltransferase subfamily 4-like N-terminal" evidence="2">
    <location>
        <begin position="27"/>
        <end position="172"/>
    </location>
</feature>
<keyword evidence="4" id="KW-1185">Reference proteome</keyword>